<organism evidence="3 4">
    <name type="scientific">Brevibacillus panacihumi</name>
    <dbReference type="NCBI Taxonomy" id="497735"/>
    <lineage>
        <taxon>Bacteria</taxon>
        <taxon>Bacillati</taxon>
        <taxon>Bacillota</taxon>
        <taxon>Bacilli</taxon>
        <taxon>Bacillales</taxon>
        <taxon>Paenibacillaceae</taxon>
        <taxon>Brevibacillus</taxon>
    </lineage>
</organism>
<dbReference type="PANTHER" id="PTHR43364:SF4">
    <property type="entry name" value="NAD(P)-LINKED OXIDOREDUCTASE SUPERFAMILY PROTEIN"/>
    <property type="match status" value="1"/>
</dbReference>
<gene>
    <name evidence="3" type="ORF">EDM58_08190</name>
</gene>
<keyword evidence="1" id="KW-0560">Oxidoreductase</keyword>
<evidence type="ECO:0000259" key="2">
    <source>
        <dbReference type="Pfam" id="PF00248"/>
    </source>
</evidence>
<protein>
    <submittedName>
        <fullName evidence="3">Aldo/keto reductase</fullName>
    </submittedName>
</protein>
<evidence type="ECO:0000313" key="4">
    <source>
        <dbReference type="Proteomes" id="UP000281915"/>
    </source>
</evidence>
<name>A0A3M8CZR9_9BACL</name>
<reference evidence="3 4" key="1">
    <citation type="submission" date="2018-10" db="EMBL/GenBank/DDBJ databases">
        <title>Phylogenomics of Brevibacillus.</title>
        <authorList>
            <person name="Dunlap C."/>
        </authorList>
    </citation>
    <scope>NUCLEOTIDE SEQUENCE [LARGE SCALE GENOMIC DNA]</scope>
    <source>
        <strain evidence="3 4">JCM 15085</strain>
    </source>
</reference>
<dbReference type="PANTHER" id="PTHR43364">
    <property type="entry name" value="NADH-SPECIFIC METHYLGLYOXAL REDUCTASE-RELATED"/>
    <property type="match status" value="1"/>
</dbReference>
<dbReference type="Proteomes" id="UP000281915">
    <property type="component" value="Unassembled WGS sequence"/>
</dbReference>
<dbReference type="InterPro" id="IPR020471">
    <property type="entry name" value="AKR"/>
</dbReference>
<sequence>MKGIEVPGLDKAVSRLILGTSGLSTDPQAAFEMLDTFVELGGNTLDTAHLYNRGASERMIGKWMQARQNRDQITIVDKGGHHFVAEDGTHDASVSRVNAKEITRDLMESLERLQVEYIDVYVLHRDDTSVPVSELMDMLEEHIQAGRIKRAGVSNWSYGRIEEANRYADQKGYKRLVLNSPSFSLAKANEPRWPGTVYIDKDYENWHVRTQMPLFSWASQATGFFTGRFSPEVKTNADIVRVYYSQDNWERYRRAEALAKQKGSQYTPNHIALSYVLHQPFPTCAVIGPQTVAELRDCFTALQLSLSPDECKWLNLELNEER</sequence>
<dbReference type="AlphaFoldDB" id="A0A3M8CZR9"/>
<dbReference type="InterPro" id="IPR050523">
    <property type="entry name" value="AKR_Detox_Biosynth"/>
</dbReference>
<dbReference type="CDD" id="cd19082">
    <property type="entry name" value="AKR_AKR10A1_2"/>
    <property type="match status" value="1"/>
</dbReference>
<comment type="caution">
    <text evidence="3">The sequence shown here is derived from an EMBL/GenBank/DDBJ whole genome shotgun (WGS) entry which is preliminary data.</text>
</comment>
<dbReference type="EMBL" id="RHHT01000015">
    <property type="protein sequence ID" value="RNB80811.1"/>
    <property type="molecule type" value="Genomic_DNA"/>
</dbReference>
<dbReference type="Pfam" id="PF00248">
    <property type="entry name" value="Aldo_ket_red"/>
    <property type="match status" value="1"/>
</dbReference>
<dbReference type="InterPro" id="IPR036812">
    <property type="entry name" value="NAD(P)_OxRdtase_dom_sf"/>
</dbReference>
<feature type="domain" description="NADP-dependent oxidoreductase" evidence="2">
    <location>
        <begin position="15"/>
        <end position="312"/>
    </location>
</feature>
<proteinExistence type="predicted"/>
<dbReference type="SUPFAM" id="SSF51430">
    <property type="entry name" value="NAD(P)-linked oxidoreductase"/>
    <property type="match status" value="1"/>
</dbReference>
<accession>A0A3M8CZR9</accession>
<dbReference type="RefSeq" id="WP_122912899.1">
    <property type="nucleotide sequence ID" value="NZ_RHHT01000015.1"/>
</dbReference>
<dbReference type="GO" id="GO:0016491">
    <property type="term" value="F:oxidoreductase activity"/>
    <property type="evidence" value="ECO:0007669"/>
    <property type="project" value="UniProtKB-KW"/>
</dbReference>
<dbReference type="PRINTS" id="PR00069">
    <property type="entry name" value="ALDKETRDTASE"/>
</dbReference>
<dbReference type="GO" id="GO:0005829">
    <property type="term" value="C:cytosol"/>
    <property type="evidence" value="ECO:0007669"/>
    <property type="project" value="TreeGrafter"/>
</dbReference>
<evidence type="ECO:0000313" key="3">
    <source>
        <dbReference type="EMBL" id="RNB80811.1"/>
    </source>
</evidence>
<evidence type="ECO:0000256" key="1">
    <source>
        <dbReference type="ARBA" id="ARBA00023002"/>
    </source>
</evidence>
<dbReference type="Gene3D" id="3.20.20.100">
    <property type="entry name" value="NADP-dependent oxidoreductase domain"/>
    <property type="match status" value="1"/>
</dbReference>
<dbReference type="InterPro" id="IPR023210">
    <property type="entry name" value="NADP_OxRdtase_dom"/>
</dbReference>